<gene>
    <name evidence="1" type="ORF">QB898_05990</name>
</gene>
<protein>
    <submittedName>
        <fullName evidence="1">ArsR family transcriptional regulator</fullName>
    </submittedName>
</protein>
<accession>A0AAW6RKM7</accession>
<dbReference type="Proteomes" id="UP001237156">
    <property type="component" value="Unassembled WGS sequence"/>
</dbReference>
<dbReference type="EMBL" id="JARVII010000009">
    <property type="protein sequence ID" value="MDG9699277.1"/>
    <property type="molecule type" value="Genomic_DNA"/>
</dbReference>
<evidence type="ECO:0000313" key="1">
    <source>
        <dbReference type="EMBL" id="MDG9699277.1"/>
    </source>
</evidence>
<evidence type="ECO:0000313" key="2">
    <source>
        <dbReference type="Proteomes" id="UP001237156"/>
    </source>
</evidence>
<dbReference type="RefSeq" id="WP_279524212.1">
    <property type="nucleotide sequence ID" value="NZ_JARVII010000009.1"/>
</dbReference>
<dbReference type="AlphaFoldDB" id="A0AAW6RKM7"/>
<keyword evidence="2" id="KW-1185">Reference proteome</keyword>
<comment type="caution">
    <text evidence="1">The sequence shown here is derived from an EMBL/GenBank/DDBJ whole genome shotgun (WGS) entry which is preliminary data.</text>
</comment>
<proteinExistence type="predicted"/>
<name>A0AAW6RKM7_9BURK</name>
<sequence length="105" mass="11621">MTHNFEQQAPYARHLARDRRLVILRVLADSAGYQANEYILETMLEELGHVVGSDLLHGELAWLAEQGLLTQQRVAAVLIATLTRRGLDVARGRAAVPGVARPQPE</sequence>
<reference evidence="1 2" key="1">
    <citation type="submission" date="2023-04" db="EMBL/GenBank/DDBJ databases">
        <title>Ottowia paracancer sp. nov., isolated from human stomach.</title>
        <authorList>
            <person name="Song Y."/>
        </authorList>
    </citation>
    <scope>NUCLEOTIDE SEQUENCE [LARGE SCALE GENOMIC DNA]</scope>
    <source>
        <strain evidence="1 2">10c7w1</strain>
    </source>
</reference>
<organism evidence="1 2">
    <name type="scientific">Ottowia cancrivicina</name>
    <dbReference type="NCBI Taxonomy" id="3040346"/>
    <lineage>
        <taxon>Bacteria</taxon>
        <taxon>Pseudomonadati</taxon>
        <taxon>Pseudomonadota</taxon>
        <taxon>Betaproteobacteria</taxon>
        <taxon>Burkholderiales</taxon>
        <taxon>Comamonadaceae</taxon>
        <taxon>Ottowia</taxon>
    </lineage>
</organism>